<protein>
    <submittedName>
        <fullName evidence="3">Uncharacterized protein</fullName>
    </submittedName>
</protein>
<dbReference type="EMBL" id="JAYMGO010000014">
    <property type="protein sequence ID" value="KAL1261659.1"/>
    <property type="molecule type" value="Genomic_DNA"/>
</dbReference>
<gene>
    <name evidence="3" type="ORF">QQF64_006924</name>
</gene>
<organism evidence="3 4">
    <name type="scientific">Cirrhinus molitorella</name>
    <name type="common">mud carp</name>
    <dbReference type="NCBI Taxonomy" id="172907"/>
    <lineage>
        <taxon>Eukaryota</taxon>
        <taxon>Metazoa</taxon>
        <taxon>Chordata</taxon>
        <taxon>Craniata</taxon>
        <taxon>Vertebrata</taxon>
        <taxon>Euteleostomi</taxon>
        <taxon>Actinopterygii</taxon>
        <taxon>Neopterygii</taxon>
        <taxon>Teleostei</taxon>
        <taxon>Ostariophysi</taxon>
        <taxon>Cypriniformes</taxon>
        <taxon>Cyprinidae</taxon>
        <taxon>Labeoninae</taxon>
        <taxon>Labeonini</taxon>
        <taxon>Cirrhinus</taxon>
    </lineage>
</organism>
<keyword evidence="2" id="KW-0472">Membrane</keyword>
<evidence type="ECO:0000313" key="3">
    <source>
        <dbReference type="EMBL" id="KAL1261659.1"/>
    </source>
</evidence>
<dbReference type="Pfam" id="PF00209">
    <property type="entry name" value="SNF"/>
    <property type="match status" value="1"/>
</dbReference>
<keyword evidence="4" id="KW-1185">Reference proteome</keyword>
<reference evidence="3 4" key="1">
    <citation type="submission" date="2023-09" db="EMBL/GenBank/DDBJ databases">
        <authorList>
            <person name="Wang M."/>
        </authorList>
    </citation>
    <scope>NUCLEOTIDE SEQUENCE [LARGE SCALE GENOMIC DNA]</scope>
    <source>
        <strain evidence="3">GT-2023</strain>
        <tissue evidence="3">Liver</tissue>
    </source>
</reference>
<evidence type="ECO:0000256" key="2">
    <source>
        <dbReference type="SAM" id="Phobius"/>
    </source>
</evidence>
<evidence type="ECO:0000256" key="1">
    <source>
        <dbReference type="SAM" id="MobiDB-lite"/>
    </source>
</evidence>
<dbReference type="Proteomes" id="UP001558613">
    <property type="component" value="Unassembled WGS sequence"/>
</dbReference>
<evidence type="ECO:0000313" key="4">
    <source>
        <dbReference type="Proteomes" id="UP001558613"/>
    </source>
</evidence>
<proteinExistence type="predicted"/>
<comment type="caution">
    <text evidence="3">The sequence shown here is derived from an EMBL/GenBank/DDBJ whole genome shotgun (WGS) entry which is preliminary data.</text>
</comment>
<dbReference type="PROSITE" id="PS50267">
    <property type="entry name" value="NA_NEUROTRAN_SYMP_3"/>
    <property type="match status" value="1"/>
</dbReference>
<name>A0ABR3MCG2_9TELE</name>
<keyword evidence="2" id="KW-1133">Transmembrane helix</keyword>
<dbReference type="InterPro" id="IPR000175">
    <property type="entry name" value="Na/ntran_symport"/>
</dbReference>
<feature type="region of interest" description="Disordered" evidence="1">
    <location>
        <begin position="45"/>
        <end position="72"/>
    </location>
</feature>
<sequence length="102" mass="11385">MVEYKPLTLNRWYVYPDWAYALGWLLALSSLLLVPGWALSRTCAGKGSLKQRDREEERDSSLSQGLKSPLPPAPIRTLEYSLITAALRGGYKAPVMDQCLGD</sequence>
<accession>A0ABR3MCG2</accession>
<feature type="transmembrane region" description="Helical" evidence="2">
    <location>
        <begin position="20"/>
        <end position="40"/>
    </location>
</feature>
<keyword evidence="2" id="KW-0812">Transmembrane</keyword>
<feature type="compositionally biased region" description="Basic and acidic residues" evidence="1">
    <location>
        <begin position="50"/>
        <end position="60"/>
    </location>
</feature>